<gene>
    <name evidence="5" type="ORF">FANTH_8503</name>
</gene>
<dbReference type="GO" id="GO:0005737">
    <property type="term" value="C:cytoplasm"/>
    <property type="evidence" value="ECO:0007669"/>
    <property type="project" value="TreeGrafter"/>
</dbReference>
<evidence type="ECO:0000259" key="4">
    <source>
        <dbReference type="Pfam" id="PF00501"/>
    </source>
</evidence>
<dbReference type="InterPro" id="IPR042099">
    <property type="entry name" value="ANL_N_sf"/>
</dbReference>
<dbReference type="InterPro" id="IPR000873">
    <property type="entry name" value="AMP-dep_synth/lig_dom"/>
</dbReference>
<feature type="domain" description="AMP-dependent synthetase/ligase" evidence="4">
    <location>
        <begin position="30"/>
        <end position="121"/>
    </location>
</feature>
<evidence type="ECO:0000313" key="6">
    <source>
        <dbReference type="Proteomes" id="UP000573603"/>
    </source>
</evidence>
<evidence type="ECO:0000313" key="5">
    <source>
        <dbReference type="EMBL" id="KAF5242838.1"/>
    </source>
</evidence>
<proteinExistence type="predicted"/>
<keyword evidence="6" id="KW-1185">Reference proteome</keyword>
<dbReference type="Gene3D" id="3.30.300.30">
    <property type="match status" value="1"/>
</dbReference>
<dbReference type="Proteomes" id="UP000573603">
    <property type="component" value="Unassembled WGS sequence"/>
</dbReference>
<accession>A0A8H5E0N9</accession>
<protein>
    <recommendedName>
        <fullName evidence="4">AMP-dependent synthetase/ligase domain-containing protein</fullName>
    </recommendedName>
</protein>
<evidence type="ECO:0000256" key="2">
    <source>
        <dbReference type="ARBA" id="ARBA00022553"/>
    </source>
</evidence>
<dbReference type="GO" id="GO:0043041">
    <property type="term" value="P:amino acid activation for nonribosomal peptide biosynthetic process"/>
    <property type="evidence" value="ECO:0007669"/>
    <property type="project" value="TreeGrafter"/>
</dbReference>
<name>A0A8H5E0N9_9HYPO</name>
<feature type="region of interest" description="Disordered" evidence="3">
    <location>
        <begin position="503"/>
        <end position="529"/>
    </location>
</feature>
<dbReference type="EMBL" id="JABEVY010000200">
    <property type="protein sequence ID" value="KAF5242838.1"/>
    <property type="molecule type" value="Genomic_DNA"/>
</dbReference>
<organism evidence="5 6">
    <name type="scientific">Fusarium anthophilum</name>
    <dbReference type="NCBI Taxonomy" id="48485"/>
    <lineage>
        <taxon>Eukaryota</taxon>
        <taxon>Fungi</taxon>
        <taxon>Dikarya</taxon>
        <taxon>Ascomycota</taxon>
        <taxon>Pezizomycotina</taxon>
        <taxon>Sordariomycetes</taxon>
        <taxon>Hypocreomycetidae</taxon>
        <taxon>Hypocreales</taxon>
        <taxon>Nectriaceae</taxon>
        <taxon>Fusarium</taxon>
        <taxon>Fusarium fujikuroi species complex</taxon>
    </lineage>
</organism>
<dbReference type="GO" id="GO:0031177">
    <property type="term" value="F:phosphopantetheine binding"/>
    <property type="evidence" value="ECO:0007669"/>
    <property type="project" value="TreeGrafter"/>
</dbReference>
<dbReference type="PANTHER" id="PTHR45527:SF1">
    <property type="entry name" value="FATTY ACID SYNTHASE"/>
    <property type="match status" value="1"/>
</dbReference>
<dbReference type="Gene3D" id="3.40.50.12780">
    <property type="entry name" value="N-terminal domain of ligase-like"/>
    <property type="match status" value="1"/>
</dbReference>
<evidence type="ECO:0000256" key="1">
    <source>
        <dbReference type="ARBA" id="ARBA00022450"/>
    </source>
</evidence>
<keyword evidence="1" id="KW-0596">Phosphopantetheine</keyword>
<dbReference type="SUPFAM" id="SSF56801">
    <property type="entry name" value="Acetyl-CoA synthetase-like"/>
    <property type="match status" value="1"/>
</dbReference>
<keyword evidence="2" id="KW-0597">Phosphoprotein</keyword>
<evidence type="ECO:0000256" key="3">
    <source>
        <dbReference type="SAM" id="MobiDB-lite"/>
    </source>
</evidence>
<dbReference type="InterPro" id="IPR045851">
    <property type="entry name" value="AMP-bd_C_sf"/>
</dbReference>
<sequence length="529" mass="59391">MASPSNFPQASTTCEIRSMTPSVLAVMDHSGDYDRVRYIYLGGEAPVMDVVNRWMTPTRKVLTTYGPSETTATISFGELRPKEDPPFGELILNVEVVLGDENLQECSYGEVMITGTGLAAGCYKNPELTAQEFIEWNGKRVYRTGDLARRYKDGQIIWAGRAYCMIKNRGFLVNLDTDVEPALALFKPVRVAVAFKCRERLVGCIQPANVNIEELRQFIKERYDPFIILDIIVAPDSFPVLPNRKTNRGVLKDQLGEGEAEDEELTFKGETKTASAYDVLRLNETSASTKNGGNSLTALKLTNLMNKKGFSVSVLDVLKLDTIGQLQNVLKRSTPPGDEGAAKEPETGFCDIPVIPVQRQFFNRSLEHPKFYTLISTNRYVREASKTLTASKIRNAYTKVWPAYSIFRTRFNIERFTLFDLGRLNLSWHNVVIKQDNLDTAALALVSRTYHALVDVFSPATLSADVEKALAGEDISRPWFQDFARFMQKYTEENLARANRYFQQDDSTASQRCRSEAPSSTDTSAKASF</sequence>
<dbReference type="AlphaFoldDB" id="A0A8H5E0N9"/>
<dbReference type="GO" id="GO:0044550">
    <property type="term" value="P:secondary metabolite biosynthetic process"/>
    <property type="evidence" value="ECO:0007669"/>
    <property type="project" value="TreeGrafter"/>
</dbReference>
<reference evidence="5 6" key="1">
    <citation type="journal article" date="2020" name="BMC Genomics">
        <title>Correction to: Identification and distribution of gene clusters required for synthesis of sphingolipid metabolism inhibitors in diverse species of the filamentous fungus Fusarium.</title>
        <authorList>
            <person name="Kim H.S."/>
            <person name="Lohmar J.M."/>
            <person name="Busman M."/>
            <person name="Brown D.W."/>
            <person name="Naumann T.A."/>
            <person name="Divon H.H."/>
            <person name="Lysoe E."/>
            <person name="Uhlig S."/>
            <person name="Proctor R.H."/>
        </authorList>
    </citation>
    <scope>NUCLEOTIDE SEQUENCE [LARGE SCALE GENOMIC DNA]</scope>
    <source>
        <strain evidence="5 6">NRRL 25214</strain>
    </source>
</reference>
<dbReference type="PANTHER" id="PTHR45527">
    <property type="entry name" value="NONRIBOSOMAL PEPTIDE SYNTHETASE"/>
    <property type="match status" value="1"/>
</dbReference>
<dbReference type="Pfam" id="PF00501">
    <property type="entry name" value="AMP-binding"/>
    <property type="match status" value="1"/>
</dbReference>
<comment type="caution">
    <text evidence="5">The sequence shown here is derived from an EMBL/GenBank/DDBJ whole genome shotgun (WGS) entry which is preliminary data.</text>
</comment>